<dbReference type="EMBL" id="JXDI01000001">
    <property type="protein sequence ID" value="KAF2408299.1"/>
    <property type="molecule type" value="Genomic_DNA"/>
</dbReference>
<accession>A0A1G9UJG6</accession>
<dbReference type="EMBL" id="LT629704">
    <property type="protein sequence ID" value="SDM60051.1"/>
    <property type="molecule type" value="Genomic_DNA"/>
</dbReference>
<reference evidence="2 3" key="2">
    <citation type="submission" date="2016-10" db="EMBL/GenBank/DDBJ databases">
        <authorList>
            <person name="de Groot N.N."/>
        </authorList>
    </citation>
    <scope>NUCLEOTIDE SEQUENCE [LARGE SCALE GENOMIC DNA]</scope>
    <source>
        <strain evidence="2 3">BS2772</strain>
    </source>
</reference>
<proteinExistence type="predicted"/>
<dbReference type="Proteomes" id="UP000748067">
    <property type="component" value="Unassembled WGS sequence"/>
</dbReference>
<evidence type="ECO:0000313" key="2">
    <source>
        <dbReference type="EMBL" id="SDM60051.1"/>
    </source>
</evidence>
<evidence type="ECO:0000313" key="4">
    <source>
        <dbReference type="Proteomes" id="UP000748067"/>
    </source>
</evidence>
<evidence type="ECO:0000313" key="1">
    <source>
        <dbReference type="EMBL" id="KAF2408299.1"/>
    </source>
</evidence>
<reference evidence="1 4" key="1">
    <citation type="submission" date="2015-01" db="EMBL/GenBank/DDBJ databases">
        <title>Genome Sequence of Pseudomonas antarctica CMS 35.</title>
        <authorList>
            <person name="Voget S."/>
            <person name="Chow J."/>
            <person name="Daniel R."/>
            <person name="Streit W."/>
        </authorList>
    </citation>
    <scope>NUCLEOTIDE SEQUENCE [LARGE SCALE GENOMIC DNA]</scope>
    <source>
        <strain evidence="1 4">CMS 35</strain>
    </source>
</reference>
<gene>
    <name evidence="1" type="ORF">PSAN_06920</name>
    <name evidence="2" type="ORF">SAMN04490179_0021</name>
</gene>
<sequence>MHLFNMLCPNTKFMTVPKWQVSLDGDAFTFRSEAEARAFADTLQARIQAPHRIPLNQQRFAAG</sequence>
<evidence type="ECO:0000313" key="3">
    <source>
        <dbReference type="Proteomes" id="UP000182470"/>
    </source>
</evidence>
<dbReference type="OrthoDB" id="6966833at2"/>
<dbReference type="AlphaFoldDB" id="A0A1G9UJG6"/>
<dbReference type="Proteomes" id="UP000182470">
    <property type="component" value="Chromosome I"/>
</dbReference>
<keyword evidence="4" id="KW-1185">Reference proteome</keyword>
<organism evidence="2 3">
    <name type="scientific">Pseudomonas antarctica</name>
    <dbReference type="NCBI Taxonomy" id="219572"/>
    <lineage>
        <taxon>Bacteria</taxon>
        <taxon>Pseudomonadati</taxon>
        <taxon>Pseudomonadota</taxon>
        <taxon>Gammaproteobacteria</taxon>
        <taxon>Pseudomonadales</taxon>
        <taxon>Pseudomonadaceae</taxon>
        <taxon>Pseudomonas</taxon>
    </lineage>
</organism>
<name>A0A1G9UJG6_9PSED</name>
<protein>
    <submittedName>
        <fullName evidence="2">Uncharacterized protein</fullName>
    </submittedName>
</protein>